<feature type="compositionally biased region" description="Polar residues" evidence="1">
    <location>
        <begin position="161"/>
        <end position="173"/>
    </location>
</feature>
<dbReference type="PANTHER" id="PTHR10492">
    <property type="match status" value="1"/>
</dbReference>
<evidence type="ECO:0000313" key="5">
    <source>
        <dbReference type="Proteomes" id="UP000596660"/>
    </source>
</evidence>
<dbReference type="InterPro" id="IPR025476">
    <property type="entry name" value="Helitron_helicase-like"/>
</dbReference>
<feature type="region of interest" description="Disordered" evidence="1">
    <location>
        <begin position="515"/>
        <end position="535"/>
    </location>
</feature>
<name>A0A803LJL4_CHEQI</name>
<dbReference type="SUPFAM" id="SSF52540">
    <property type="entry name" value="P-loop containing nucleoside triphosphate hydrolases"/>
    <property type="match status" value="1"/>
</dbReference>
<dbReference type="InterPro" id="IPR049163">
    <property type="entry name" value="Pif1-like_2B_dom"/>
</dbReference>
<accession>A0A803LJL4</accession>
<dbReference type="PANTHER" id="PTHR10492:SF101">
    <property type="entry name" value="ATP-DEPENDENT DNA HELICASE"/>
    <property type="match status" value="1"/>
</dbReference>
<feature type="compositionally biased region" description="Basic and acidic residues" evidence="1">
    <location>
        <begin position="133"/>
        <end position="142"/>
    </location>
</feature>
<evidence type="ECO:0000259" key="2">
    <source>
        <dbReference type="Pfam" id="PF14214"/>
    </source>
</evidence>
<keyword evidence="5" id="KW-1185">Reference proteome</keyword>
<dbReference type="InterPro" id="IPR027417">
    <property type="entry name" value="P-loop_NTPase"/>
</dbReference>
<dbReference type="Gramene" id="AUR62014161-RA">
    <property type="protein sequence ID" value="AUR62014161-RA:cds"/>
    <property type="gene ID" value="AUR62014161"/>
</dbReference>
<feature type="domain" description="DNA helicase Pif1-like 2B" evidence="3">
    <location>
        <begin position="805"/>
        <end position="849"/>
    </location>
</feature>
<evidence type="ECO:0008006" key="6">
    <source>
        <dbReference type="Google" id="ProtNLM"/>
    </source>
</evidence>
<dbReference type="EnsemblPlants" id="AUR62014161-RA">
    <property type="protein sequence ID" value="AUR62014161-RA:cds"/>
    <property type="gene ID" value="AUR62014161"/>
</dbReference>
<evidence type="ECO:0000256" key="1">
    <source>
        <dbReference type="SAM" id="MobiDB-lite"/>
    </source>
</evidence>
<evidence type="ECO:0000259" key="3">
    <source>
        <dbReference type="Pfam" id="PF21530"/>
    </source>
</evidence>
<dbReference type="Pfam" id="PF21530">
    <property type="entry name" value="Pif1_2B_dom"/>
    <property type="match status" value="1"/>
</dbReference>
<feature type="region of interest" description="Disordered" evidence="1">
    <location>
        <begin position="124"/>
        <end position="178"/>
    </location>
</feature>
<dbReference type="AlphaFoldDB" id="A0A803LJL4"/>
<reference evidence="4" key="1">
    <citation type="journal article" date="2017" name="Nature">
        <title>The genome of Chenopodium quinoa.</title>
        <authorList>
            <person name="Jarvis D.E."/>
            <person name="Ho Y.S."/>
            <person name="Lightfoot D.J."/>
            <person name="Schmoeckel S.M."/>
            <person name="Li B."/>
            <person name="Borm T.J.A."/>
            <person name="Ohyanagi H."/>
            <person name="Mineta K."/>
            <person name="Michell C.T."/>
            <person name="Saber N."/>
            <person name="Kharbatia N.M."/>
            <person name="Rupper R.R."/>
            <person name="Sharp A.R."/>
            <person name="Dally N."/>
            <person name="Boughton B.A."/>
            <person name="Woo Y.H."/>
            <person name="Gao G."/>
            <person name="Schijlen E.G.W.M."/>
            <person name="Guo X."/>
            <person name="Momin A.A."/>
            <person name="Negrao S."/>
            <person name="Al-Babili S."/>
            <person name="Gehring C."/>
            <person name="Roessner U."/>
            <person name="Jung C."/>
            <person name="Murphy K."/>
            <person name="Arold S.T."/>
            <person name="Gojobori T."/>
            <person name="van der Linden C.G."/>
            <person name="van Loo E.N."/>
            <person name="Jellen E.N."/>
            <person name="Maughan P.J."/>
            <person name="Tester M."/>
        </authorList>
    </citation>
    <scope>NUCLEOTIDE SEQUENCE [LARGE SCALE GENOMIC DNA]</scope>
    <source>
        <strain evidence="4">cv. PI 614886</strain>
    </source>
</reference>
<organism evidence="4 5">
    <name type="scientific">Chenopodium quinoa</name>
    <name type="common">Quinoa</name>
    <dbReference type="NCBI Taxonomy" id="63459"/>
    <lineage>
        <taxon>Eukaryota</taxon>
        <taxon>Viridiplantae</taxon>
        <taxon>Streptophyta</taxon>
        <taxon>Embryophyta</taxon>
        <taxon>Tracheophyta</taxon>
        <taxon>Spermatophyta</taxon>
        <taxon>Magnoliopsida</taxon>
        <taxon>eudicotyledons</taxon>
        <taxon>Gunneridae</taxon>
        <taxon>Pentapetalae</taxon>
        <taxon>Caryophyllales</taxon>
        <taxon>Chenopodiaceae</taxon>
        <taxon>Chenopodioideae</taxon>
        <taxon>Atripliceae</taxon>
        <taxon>Chenopodium</taxon>
    </lineage>
</organism>
<dbReference type="Proteomes" id="UP000596660">
    <property type="component" value="Unplaced"/>
</dbReference>
<protein>
    <recommendedName>
        <fullName evidence="6">ATP-dependent DNA helicase</fullName>
    </recommendedName>
</protein>
<feature type="domain" description="Helitron helicase-like" evidence="2">
    <location>
        <begin position="631"/>
        <end position="696"/>
    </location>
</feature>
<proteinExistence type="predicted"/>
<dbReference type="Pfam" id="PF14214">
    <property type="entry name" value="Helitron_like_N"/>
    <property type="match status" value="1"/>
</dbReference>
<evidence type="ECO:0000313" key="4">
    <source>
        <dbReference type="EnsemblPlants" id="AUR62014161-RA:cds"/>
    </source>
</evidence>
<reference evidence="4" key="2">
    <citation type="submission" date="2021-03" db="UniProtKB">
        <authorList>
            <consortium name="EnsemblPlants"/>
        </authorList>
    </citation>
    <scope>IDENTIFICATION</scope>
</reference>
<sequence length="890" mass="100825">MSFSLSRVWVRIYGLPLAYLTSSWAHQILRHVGYLEEIEDDGRDLPAHAELRACMLIDLSIPLIPGCFIPLEGNRVIWVYLRYEGIFRFCKACGCAGHTTARCNLYAVIARRRVRRRLDEVEAEGESNLVNRNDPRDNRDVEWINQEDNFSSSRDSEGSDGFQTGNEEWSNEGSGLGEMDEEVVRPNISLSPGRRFGLFGDPYAEMIQERQSHPSFEDNARVRNQDHQDEEARCMAISGGEEGYFPVRPLVSRGHISVSTNDQGFDLQPFVSGFMMKGSNFEVGESSRAHQAPILRGTPGSLFQTLGITELAFTQLEPSSNRNSVRVLGNEEMAREELNRVEIPGHRFEVSEGQENWRAIEEKKLDDDEYTKIMEASTILALGIQSARKAEIQELHRVARVTPSPYLQLSPSDLGGLPNLPLTEYNPANTPVSHFSSFNFTELFNYDDSANNRKRVREAVGHLPHSCDGDSIRYSETDFQWVERKRHFASKALTDIDMAREFGVDVDGDLRMRGRNKRGQALSSSSSESCKRQKSEEVTSALREVVCEMEVDSLVTSLAQQENVQDFALRINEQPSDRPQYCLPTASQVAAMIVAGYYDPLQYPLLFPYGSYGWSINSLDNNGITIPCRSFYAYIIQVRQCVISIILMAGRLFQQFIVDMFVKIEANKLRWIRDNQNTIRAELYQGLQDCLDVGELNPEFAAFLLRVGDGCEPTIDEYMIKLPSSICLGNGDQISVDNLIHQIFPNLAKHIGDVSYMVQRAIITPTNDKVDMLNEKILREFAGEEKTYYSCDFVPEDRQNLYQQEFLNSLSFGGLPPHILKLKVGSPIMLMRNIDTSSGLCNGTRLICSRLRDHVIEAEIMTEIHKGTQVFIPHMPLKTAEDVKLPFEMI</sequence>